<comment type="caution">
    <text evidence="14">The sequence shown here is derived from an EMBL/GenBank/DDBJ whole genome shotgun (WGS) entry which is preliminary data.</text>
</comment>
<dbReference type="InterPro" id="IPR015421">
    <property type="entry name" value="PyrdxlP-dep_Trfase_major"/>
</dbReference>
<dbReference type="InterPro" id="IPR015422">
    <property type="entry name" value="PyrdxlP-dep_Trfase_small"/>
</dbReference>
<evidence type="ECO:0000256" key="9">
    <source>
        <dbReference type="ARBA" id="ARBA00032610"/>
    </source>
</evidence>
<comment type="similarity">
    <text evidence="3">Belongs to the class-II pyridoxal-phosphate-dependent aminotransferase family. BioF subfamily.</text>
</comment>
<sequence length="391" mass="39982">MRPGERAGAVNQYLDALDAAAKRRTERDLIRTAEADQLDGVRIDLAGNDYLGLRRHPAVLDGAQRALDEAGGGAGASRLVTGTHAVHTTLEAELAAHMGHESALVFSTGYHANLSAMTVLGTADTLVISDAHNHASLIDGMRLAKARVAVTPHLDVDAVRRALAERTEPRAVIVVESIFSVLGDAADLPALLALAVEHDALLVVDEAHGLGVAGARGEGLARAGGLLDGEGANRVVVTVTLSKSLASQGGAVLGPRALREHLLNTARPFIFDTGLAPASAGAALGALRHLVAHPELPGRTLAAAAAIADALGVEPSAGAVLSKAMPSPADALAAVDAARAQGLRIGCFRPPSTPDGISRLRVTATAGLTDAELDDARRILGVVASTFEGAR</sequence>
<evidence type="ECO:0000256" key="11">
    <source>
        <dbReference type="ARBA" id="ARBA00047715"/>
    </source>
</evidence>
<evidence type="ECO:0000256" key="1">
    <source>
        <dbReference type="ARBA" id="ARBA00001933"/>
    </source>
</evidence>
<evidence type="ECO:0000256" key="5">
    <source>
        <dbReference type="ARBA" id="ARBA00013187"/>
    </source>
</evidence>
<dbReference type="Gene3D" id="3.90.1150.10">
    <property type="entry name" value="Aspartate Aminotransferase, domain 1"/>
    <property type="match status" value="1"/>
</dbReference>
<evidence type="ECO:0000256" key="10">
    <source>
        <dbReference type="ARBA" id="ARBA00033381"/>
    </source>
</evidence>
<dbReference type="EC" id="2.3.1.47" evidence="5"/>
<dbReference type="GO" id="GO:0008483">
    <property type="term" value="F:transaminase activity"/>
    <property type="evidence" value="ECO:0007669"/>
    <property type="project" value="UniProtKB-KW"/>
</dbReference>
<dbReference type="InterPro" id="IPR001917">
    <property type="entry name" value="Aminotrans_II_pyridoxalP_BS"/>
</dbReference>
<dbReference type="InterPro" id="IPR050087">
    <property type="entry name" value="AON_synthase_class-II"/>
</dbReference>
<evidence type="ECO:0000256" key="7">
    <source>
        <dbReference type="ARBA" id="ARBA00022756"/>
    </source>
</evidence>
<reference evidence="14 15" key="1">
    <citation type="submission" date="2018-08" db="EMBL/GenBank/DDBJ databases">
        <title>Whole genome sequence analysis of Dermacoccus abyssi bacteria isolated from Deep Mariana trench Micromonospora spp reveals genes involved in the environmental adaptation and production of secondary metabolites.</title>
        <authorList>
            <person name="Abdel-Mageed W.M."/>
            <person name="Lehri B."/>
            <person name="Nouioui I."/>
            <person name="Goodfellow I."/>
            <person name="Jaspars M."/>
            <person name="Karlyshev A."/>
        </authorList>
    </citation>
    <scope>NUCLEOTIDE SEQUENCE [LARGE SCALE GENOMIC DNA]</scope>
    <source>
        <strain evidence="14 15">MT1.1</strain>
    </source>
</reference>
<proteinExistence type="inferred from homology"/>
<evidence type="ECO:0000313" key="15">
    <source>
        <dbReference type="Proteomes" id="UP000285376"/>
    </source>
</evidence>
<dbReference type="GO" id="GO:0008710">
    <property type="term" value="F:8-amino-7-oxononanoate synthase activity"/>
    <property type="evidence" value="ECO:0007669"/>
    <property type="project" value="UniProtKB-EC"/>
</dbReference>
<evidence type="ECO:0000256" key="2">
    <source>
        <dbReference type="ARBA" id="ARBA00004746"/>
    </source>
</evidence>
<keyword evidence="6 14" id="KW-0808">Transferase</keyword>
<feature type="domain" description="Aminotransferase class I/classII large" evidence="13">
    <location>
        <begin position="43"/>
        <end position="377"/>
    </location>
</feature>
<dbReference type="GO" id="GO:0030170">
    <property type="term" value="F:pyridoxal phosphate binding"/>
    <property type="evidence" value="ECO:0007669"/>
    <property type="project" value="InterPro"/>
</dbReference>
<comment type="pathway">
    <text evidence="2">Cofactor biosynthesis; biotin biosynthesis.</text>
</comment>
<dbReference type="AlphaFoldDB" id="A0A417Z7U2"/>
<dbReference type="PANTHER" id="PTHR13693:SF100">
    <property type="entry name" value="8-AMINO-7-OXONONANOATE SYNTHASE"/>
    <property type="match status" value="1"/>
</dbReference>
<dbReference type="PROSITE" id="PS00599">
    <property type="entry name" value="AA_TRANSFER_CLASS_2"/>
    <property type="match status" value="1"/>
</dbReference>
<keyword evidence="8 12" id="KW-0663">Pyridoxal phosphate</keyword>
<organism evidence="14 15">
    <name type="scientific">Dermacoccus abyssi</name>
    <dbReference type="NCBI Taxonomy" id="322596"/>
    <lineage>
        <taxon>Bacteria</taxon>
        <taxon>Bacillati</taxon>
        <taxon>Actinomycetota</taxon>
        <taxon>Actinomycetes</taxon>
        <taxon>Micrococcales</taxon>
        <taxon>Dermacoccaceae</taxon>
        <taxon>Dermacoccus</taxon>
    </lineage>
</organism>
<dbReference type="InterPro" id="IPR004839">
    <property type="entry name" value="Aminotransferase_I/II_large"/>
</dbReference>
<comment type="cofactor">
    <cofactor evidence="1 12">
        <name>pyridoxal 5'-phosphate</name>
        <dbReference type="ChEBI" id="CHEBI:597326"/>
    </cofactor>
</comment>
<dbReference type="InterPro" id="IPR015424">
    <property type="entry name" value="PyrdxlP-dep_Trfase"/>
</dbReference>
<evidence type="ECO:0000256" key="6">
    <source>
        <dbReference type="ARBA" id="ARBA00022679"/>
    </source>
</evidence>
<dbReference type="GO" id="GO:0009102">
    <property type="term" value="P:biotin biosynthetic process"/>
    <property type="evidence" value="ECO:0007669"/>
    <property type="project" value="UniProtKB-KW"/>
</dbReference>
<dbReference type="Proteomes" id="UP000285376">
    <property type="component" value="Unassembled WGS sequence"/>
</dbReference>
<comment type="catalytic activity">
    <reaction evidence="11">
        <text>6-carboxyhexanoyl-[ACP] + L-alanine + H(+) = (8S)-8-amino-7-oxononanoate + holo-[ACP] + CO2</text>
        <dbReference type="Rhea" id="RHEA:42288"/>
        <dbReference type="Rhea" id="RHEA-COMP:9685"/>
        <dbReference type="Rhea" id="RHEA-COMP:9955"/>
        <dbReference type="ChEBI" id="CHEBI:15378"/>
        <dbReference type="ChEBI" id="CHEBI:16526"/>
        <dbReference type="ChEBI" id="CHEBI:57972"/>
        <dbReference type="ChEBI" id="CHEBI:64479"/>
        <dbReference type="ChEBI" id="CHEBI:78846"/>
        <dbReference type="ChEBI" id="CHEBI:149468"/>
        <dbReference type="EC" id="2.3.1.47"/>
    </reaction>
</comment>
<evidence type="ECO:0000313" key="14">
    <source>
        <dbReference type="EMBL" id="RHW46701.1"/>
    </source>
</evidence>
<evidence type="ECO:0000256" key="4">
    <source>
        <dbReference type="ARBA" id="ARBA00011738"/>
    </source>
</evidence>
<dbReference type="Pfam" id="PF00155">
    <property type="entry name" value="Aminotran_1_2"/>
    <property type="match status" value="1"/>
</dbReference>
<evidence type="ECO:0000256" key="12">
    <source>
        <dbReference type="RuleBase" id="RU003693"/>
    </source>
</evidence>
<dbReference type="PANTHER" id="PTHR13693">
    <property type="entry name" value="CLASS II AMINOTRANSFERASE/8-AMINO-7-OXONONANOATE SYNTHASE"/>
    <property type="match status" value="1"/>
</dbReference>
<accession>A0A417Z7U2</accession>
<gene>
    <name evidence="14" type="ORF">D1832_05595</name>
</gene>
<protein>
    <recommendedName>
        <fullName evidence="5">8-amino-7-oxononanoate synthase</fullName>
        <ecNumber evidence="5">2.3.1.47</ecNumber>
    </recommendedName>
    <alternativeName>
        <fullName evidence="9">7-keto-8-amino-pelargonic acid synthase</fullName>
    </alternativeName>
    <alternativeName>
        <fullName evidence="10">8-amino-7-ketopelargonate synthase</fullName>
    </alternativeName>
</protein>
<name>A0A417Z7U2_9MICO</name>
<dbReference type="SUPFAM" id="SSF53383">
    <property type="entry name" value="PLP-dependent transferases"/>
    <property type="match status" value="1"/>
</dbReference>
<dbReference type="EMBL" id="QWLM01000004">
    <property type="protein sequence ID" value="RHW46701.1"/>
    <property type="molecule type" value="Genomic_DNA"/>
</dbReference>
<dbReference type="Gene3D" id="3.40.640.10">
    <property type="entry name" value="Type I PLP-dependent aspartate aminotransferase-like (Major domain)"/>
    <property type="match status" value="1"/>
</dbReference>
<evidence type="ECO:0000256" key="8">
    <source>
        <dbReference type="ARBA" id="ARBA00022898"/>
    </source>
</evidence>
<keyword evidence="7" id="KW-0093">Biotin biosynthesis</keyword>
<evidence type="ECO:0000259" key="13">
    <source>
        <dbReference type="Pfam" id="PF00155"/>
    </source>
</evidence>
<comment type="subunit">
    <text evidence="4">Homodimer.</text>
</comment>
<evidence type="ECO:0000256" key="3">
    <source>
        <dbReference type="ARBA" id="ARBA00010008"/>
    </source>
</evidence>
<keyword evidence="14" id="KW-0032">Aminotransferase</keyword>